<protein>
    <submittedName>
        <fullName evidence="1">Uncharacterized protein</fullName>
    </submittedName>
</protein>
<keyword evidence="2" id="KW-1185">Reference proteome</keyword>
<comment type="caution">
    <text evidence="1">The sequence shown here is derived from an EMBL/GenBank/DDBJ whole genome shotgun (WGS) entry which is preliminary data.</text>
</comment>
<evidence type="ECO:0000313" key="2">
    <source>
        <dbReference type="Proteomes" id="UP000828941"/>
    </source>
</evidence>
<dbReference type="Proteomes" id="UP000828941">
    <property type="component" value="Chromosome 1"/>
</dbReference>
<proteinExistence type="predicted"/>
<dbReference type="EMBL" id="CM039426">
    <property type="protein sequence ID" value="KAI4356188.1"/>
    <property type="molecule type" value="Genomic_DNA"/>
</dbReference>
<reference evidence="1 2" key="1">
    <citation type="journal article" date="2022" name="DNA Res.">
        <title>Chromosomal-level genome assembly of the orchid tree Bauhinia variegata (Leguminosae; Cercidoideae) supports the allotetraploid origin hypothesis of Bauhinia.</title>
        <authorList>
            <person name="Zhong Y."/>
            <person name="Chen Y."/>
            <person name="Zheng D."/>
            <person name="Pang J."/>
            <person name="Liu Y."/>
            <person name="Luo S."/>
            <person name="Meng S."/>
            <person name="Qian L."/>
            <person name="Wei D."/>
            <person name="Dai S."/>
            <person name="Zhou R."/>
        </authorList>
    </citation>
    <scope>NUCLEOTIDE SEQUENCE [LARGE SCALE GENOMIC DNA]</scope>
    <source>
        <strain evidence="1">BV-YZ2020</strain>
    </source>
</reference>
<sequence length="294" mass="32329">METVLNEKDNQGNTTLHLAVLRKQYEVVNLLLSNAALKNEVLDILVPPDILLQFQSEAGDKDIETTLVKAGSMRSSDMASSVRHESSQSSSKPEELEDFFKYKKGRDKPSDVRTALLTVAALILAATYQAALSPPSGLGNDNEPPTGSGQDNNPPTTLLQNTERTYSASSPISPGQKNETLPRSIIGGKSVLAKETPAVFILFLFCNSIGFYTAGYTILFLTRGFPMQLEFQVSMLALGITYATSMQGIIPGKKTLIAFSLLSTLFPIFLPFILRQVRRTYYRPKKDSQRNDTP</sequence>
<accession>A0ACB9Q5W2</accession>
<gene>
    <name evidence="1" type="ORF">L6164_000230</name>
</gene>
<name>A0ACB9Q5W2_BAUVA</name>
<evidence type="ECO:0000313" key="1">
    <source>
        <dbReference type="EMBL" id="KAI4356188.1"/>
    </source>
</evidence>
<organism evidence="1 2">
    <name type="scientific">Bauhinia variegata</name>
    <name type="common">Purple orchid tree</name>
    <name type="synonym">Phanera variegata</name>
    <dbReference type="NCBI Taxonomy" id="167791"/>
    <lineage>
        <taxon>Eukaryota</taxon>
        <taxon>Viridiplantae</taxon>
        <taxon>Streptophyta</taxon>
        <taxon>Embryophyta</taxon>
        <taxon>Tracheophyta</taxon>
        <taxon>Spermatophyta</taxon>
        <taxon>Magnoliopsida</taxon>
        <taxon>eudicotyledons</taxon>
        <taxon>Gunneridae</taxon>
        <taxon>Pentapetalae</taxon>
        <taxon>rosids</taxon>
        <taxon>fabids</taxon>
        <taxon>Fabales</taxon>
        <taxon>Fabaceae</taxon>
        <taxon>Cercidoideae</taxon>
        <taxon>Cercideae</taxon>
        <taxon>Bauhiniinae</taxon>
        <taxon>Bauhinia</taxon>
    </lineage>
</organism>